<dbReference type="SUPFAM" id="SSF143011">
    <property type="entry name" value="RelE-like"/>
    <property type="match status" value="1"/>
</dbReference>
<proteinExistence type="inferred from homology"/>
<dbReference type="NCBIfam" id="TIGR02385">
    <property type="entry name" value="RelE_StbE"/>
    <property type="match status" value="1"/>
</dbReference>
<dbReference type="Proteomes" id="UP000195967">
    <property type="component" value="Unassembled WGS sequence"/>
</dbReference>
<evidence type="ECO:0000256" key="2">
    <source>
        <dbReference type="ARBA" id="ARBA00022649"/>
    </source>
</evidence>
<dbReference type="AlphaFoldDB" id="A0A1L9QYR2"/>
<dbReference type="PANTHER" id="PTHR35601">
    <property type="entry name" value="TOXIN RELE"/>
    <property type="match status" value="1"/>
</dbReference>
<comment type="similarity">
    <text evidence="1">Belongs to the RelE toxin family.</text>
</comment>
<dbReference type="EMBL" id="NDYO01000007">
    <property type="protein sequence ID" value="OUT11228.1"/>
    <property type="molecule type" value="Genomic_DNA"/>
</dbReference>
<dbReference type="Gene3D" id="3.30.2310.20">
    <property type="entry name" value="RelE-like"/>
    <property type="match status" value="1"/>
</dbReference>
<evidence type="ECO:0000256" key="1">
    <source>
        <dbReference type="ARBA" id="ARBA00006226"/>
    </source>
</evidence>
<dbReference type="InterPro" id="IPR035093">
    <property type="entry name" value="RelE/ParE_toxin_dom_sf"/>
</dbReference>
<keyword evidence="2" id="KW-1277">Toxin-antitoxin system</keyword>
<comment type="caution">
    <text evidence="3">The sequence shown here is derived from an EMBL/GenBank/DDBJ whole genome shotgun (WGS) entry which is preliminary data.</text>
</comment>
<reference evidence="3 4" key="1">
    <citation type="submission" date="2017-04" db="EMBL/GenBank/DDBJ databases">
        <title>Complete genome of Campylobacter concisus ATCC 33237T and draft genomes for an additional eight well characterized C. concisus strains.</title>
        <authorList>
            <person name="Cornelius A.J."/>
            <person name="Miller W.G."/>
            <person name="Lastovica A.J."/>
            <person name="On S.L."/>
            <person name="French N.P."/>
            <person name="Vandenberg O."/>
            <person name="Biggs P.J."/>
        </authorList>
    </citation>
    <scope>NUCLEOTIDE SEQUENCE [LARGE SCALE GENOMIC DNA]</scope>
    <source>
        <strain evidence="3 4">Lasto28.99</strain>
    </source>
</reference>
<dbReference type="InterPro" id="IPR007712">
    <property type="entry name" value="RelE/ParE_toxin"/>
</dbReference>
<protein>
    <submittedName>
        <fullName evidence="3">Addiction module toxin RelE</fullName>
    </submittedName>
</protein>
<organism evidence="3 4">
    <name type="scientific">Campylobacter concisus</name>
    <dbReference type="NCBI Taxonomy" id="199"/>
    <lineage>
        <taxon>Bacteria</taxon>
        <taxon>Pseudomonadati</taxon>
        <taxon>Campylobacterota</taxon>
        <taxon>Epsilonproteobacteria</taxon>
        <taxon>Campylobacterales</taxon>
        <taxon>Campylobacteraceae</taxon>
        <taxon>Campylobacter</taxon>
    </lineage>
</organism>
<evidence type="ECO:0000313" key="4">
    <source>
        <dbReference type="Proteomes" id="UP000195967"/>
    </source>
</evidence>
<dbReference type="PANTHER" id="PTHR35601:SF1">
    <property type="entry name" value="TOXIN RELE"/>
    <property type="match status" value="1"/>
</dbReference>
<name>A0A1L9QYR2_9BACT</name>
<sequence>MRYELEFLPSALKEWQKLDNSIKVQFKKKLSERLENPKVAKDKLRGYEDVYKIKLRDAGYRLAYQVKDDEIIVLVLVVGKRENNEVYEMLKDKFN</sequence>
<dbReference type="OrthoDB" id="9801234at2"/>
<dbReference type="Pfam" id="PF05016">
    <property type="entry name" value="ParE_toxin"/>
    <property type="match status" value="1"/>
</dbReference>
<accession>A0A1L9QYR2</accession>
<dbReference type="RefSeq" id="WP_072595325.1">
    <property type="nucleotide sequence ID" value="NZ_CABMKQ010000027.1"/>
</dbReference>
<evidence type="ECO:0000313" key="3">
    <source>
        <dbReference type="EMBL" id="OUT11228.1"/>
    </source>
</evidence>
<gene>
    <name evidence="3" type="ORF">B9N62_06380</name>
</gene>